<evidence type="ECO:0000256" key="1">
    <source>
        <dbReference type="SAM" id="MobiDB-lite"/>
    </source>
</evidence>
<reference evidence="3" key="1">
    <citation type="submission" date="2024-07" db="EMBL/GenBank/DDBJ databases">
        <title>Two chromosome-level genome assemblies of Korean endemic species Abeliophyllum distichum and Forsythia ovata (Oleaceae).</title>
        <authorList>
            <person name="Jang H."/>
        </authorList>
    </citation>
    <scope>NUCLEOTIDE SEQUENCE [LARGE SCALE GENOMIC DNA]</scope>
</reference>
<feature type="compositionally biased region" description="Pro residues" evidence="1">
    <location>
        <begin position="35"/>
        <end position="63"/>
    </location>
</feature>
<sequence>MVPNLSFLAEWSLTYPFSSLQPLQHHSPIVSQPPSAAPSPLSKPPTQSPSATPNPPASAPGPAPRSTSSTPSPSPAAVNTQPSPPPSTSSPSPSVAVPPSSDVSPQPAANGAVLNRLGFASVVAGFVAVALVA</sequence>
<dbReference type="Proteomes" id="UP001604336">
    <property type="component" value="Unassembled WGS sequence"/>
</dbReference>
<feature type="region of interest" description="Disordered" evidence="1">
    <location>
        <begin position="23"/>
        <end position="109"/>
    </location>
</feature>
<name>A0ABD1PRT6_9LAMI</name>
<keyword evidence="3" id="KW-1185">Reference proteome</keyword>
<accession>A0ABD1PRT6</accession>
<evidence type="ECO:0000313" key="2">
    <source>
        <dbReference type="EMBL" id="KAL2466605.1"/>
    </source>
</evidence>
<protein>
    <submittedName>
        <fullName evidence="2">Classical arabinogalactan protein 9-like</fullName>
    </submittedName>
</protein>
<dbReference type="AlphaFoldDB" id="A0ABD1PRT6"/>
<proteinExistence type="predicted"/>
<evidence type="ECO:0000313" key="3">
    <source>
        <dbReference type="Proteomes" id="UP001604336"/>
    </source>
</evidence>
<feature type="compositionally biased region" description="Low complexity" evidence="1">
    <location>
        <begin position="89"/>
        <end position="109"/>
    </location>
</feature>
<organism evidence="2 3">
    <name type="scientific">Abeliophyllum distichum</name>
    <dbReference type="NCBI Taxonomy" id="126358"/>
    <lineage>
        <taxon>Eukaryota</taxon>
        <taxon>Viridiplantae</taxon>
        <taxon>Streptophyta</taxon>
        <taxon>Embryophyta</taxon>
        <taxon>Tracheophyta</taxon>
        <taxon>Spermatophyta</taxon>
        <taxon>Magnoliopsida</taxon>
        <taxon>eudicotyledons</taxon>
        <taxon>Gunneridae</taxon>
        <taxon>Pentapetalae</taxon>
        <taxon>asterids</taxon>
        <taxon>lamiids</taxon>
        <taxon>Lamiales</taxon>
        <taxon>Oleaceae</taxon>
        <taxon>Forsythieae</taxon>
        <taxon>Abeliophyllum</taxon>
    </lineage>
</organism>
<dbReference type="EMBL" id="JBFOLK010000013">
    <property type="protein sequence ID" value="KAL2466605.1"/>
    <property type="molecule type" value="Genomic_DNA"/>
</dbReference>
<dbReference type="PRINTS" id="PR01217">
    <property type="entry name" value="PRICHEXTENSN"/>
</dbReference>
<comment type="caution">
    <text evidence="2">The sequence shown here is derived from an EMBL/GenBank/DDBJ whole genome shotgun (WGS) entry which is preliminary data.</text>
</comment>
<feature type="compositionally biased region" description="Low complexity" evidence="1">
    <location>
        <begin position="64"/>
        <end position="77"/>
    </location>
</feature>
<gene>
    <name evidence="2" type="ORF">Adt_42456</name>
</gene>